<proteinExistence type="predicted"/>
<reference evidence="1 2" key="1">
    <citation type="journal article" date="2022" name="Nat. Genet.">
        <title>Improved pea reference genome and pan-genome highlight genomic features and evolutionary characteristics.</title>
        <authorList>
            <person name="Yang T."/>
            <person name="Liu R."/>
            <person name="Luo Y."/>
            <person name="Hu S."/>
            <person name="Wang D."/>
            <person name="Wang C."/>
            <person name="Pandey M.K."/>
            <person name="Ge S."/>
            <person name="Xu Q."/>
            <person name="Li N."/>
            <person name="Li G."/>
            <person name="Huang Y."/>
            <person name="Saxena R.K."/>
            <person name="Ji Y."/>
            <person name="Li M."/>
            <person name="Yan X."/>
            <person name="He Y."/>
            <person name="Liu Y."/>
            <person name="Wang X."/>
            <person name="Xiang C."/>
            <person name="Varshney R.K."/>
            <person name="Ding H."/>
            <person name="Gao S."/>
            <person name="Zong X."/>
        </authorList>
    </citation>
    <scope>NUCLEOTIDE SEQUENCE [LARGE SCALE GENOMIC DNA]</scope>
    <source>
        <strain evidence="1 2">cv. Zhongwan 6</strain>
    </source>
</reference>
<evidence type="ECO:0000313" key="2">
    <source>
        <dbReference type="Proteomes" id="UP001058974"/>
    </source>
</evidence>
<comment type="caution">
    <text evidence="1">The sequence shown here is derived from an EMBL/GenBank/DDBJ whole genome shotgun (WGS) entry which is preliminary data.</text>
</comment>
<dbReference type="Gramene" id="Psat01G0323400-T1">
    <property type="protein sequence ID" value="KAI5444880.1"/>
    <property type="gene ID" value="KIW84_013234"/>
</dbReference>
<organism evidence="1 2">
    <name type="scientific">Pisum sativum</name>
    <name type="common">Garden pea</name>
    <name type="synonym">Lathyrus oleraceus</name>
    <dbReference type="NCBI Taxonomy" id="3888"/>
    <lineage>
        <taxon>Eukaryota</taxon>
        <taxon>Viridiplantae</taxon>
        <taxon>Streptophyta</taxon>
        <taxon>Embryophyta</taxon>
        <taxon>Tracheophyta</taxon>
        <taxon>Spermatophyta</taxon>
        <taxon>Magnoliopsida</taxon>
        <taxon>eudicotyledons</taxon>
        <taxon>Gunneridae</taxon>
        <taxon>Pentapetalae</taxon>
        <taxon>rosids</taxon>
        <taxon>fabids</taxon>
        <taxon>Fabales</taxon>
        <taxon>Fabaceae</taxon>
        <taxon>Papilionoideae</taxon>
        <taxon>50 kb inversion clade</taxon>
        <taxon>NPAAA clade</taxon>
        <taxon>Hologalegina</taxon>
        <taxon>IRL clade</taxon>
        <taxon>Fabeae</taxon>
        <taxon>Lathyrus</taxon>
    </lineage>
</organism>
<name>A0A9D5BJR9_PEA</name>
<evidence type="ECO:0000313" key="1">
    <source>
        <dbReference type="EMBL" id="KAI5444880.1"/>
    </source>
</evidence>
<gene>
    <name evidence="1" type="ORF">KIW84_013234</name>
</gene>
<protein>
    <submittedName>
        <fullName evidence="1">Uncharacterized protein</fullName>
    </submittedName>
</protein>
<dbReference type="Proteomes" id="UP001058974">
    <property type="component" value="Chromosome 1"/>
</dbReference>
<dbReference type="EMBL" id="JAMSHJ010000001">
    <property type="protein sequence ID" value="KAI5444880.1"/>
    <property type="molecule type" value="Genomic_DNA"/>
</dbReference>
<accession>A0A9D5BJR9</accession>
<sequence>MKLNGDEHVRKSKLLTLKYVVKTAKASQVWESEEASHVEGSKDDSNGKEMAFLKGLNIWLRRTRDYLAEAMALDYLVPKERRIIISFHKDSFRNKFNISLMATWDELVNERDFEKDEEQANLALMALTSFEAGSDLDSDFDSDGEDEVSR</sequence>
<dbReference type="AlphaFoldDB" id="A0A9D5BJR9"/>
<keyword evidence="2" id="KW-1185">Reference proteome</keyword>